<dbReference type="Proteomes" id="UP000266723">
    <property type="component" value="Unassembled WGS sequence"/>
</dbReference>
<gene>
    <name evidence="2" type="ORF">DY000_02002893</name>
</gene>
<evidence type="ECO:0000313" key="3">
    <source>
        <dbReference type="Proteomes" id="UP000266723"/>
    </source>
</evidence>
<accession>A0ABQ7BVV8</accession>
<dbReference type="EMBL" id="QGKV02000832">
    <property type="protein sequence ID" value="KAF3543457.1"/>
    <property type="molecule type" value="Genomic_DNA"/>
</dbReference>
<feature type="region of interest" description="Disordered" evidence="1">
    <location>
        <begin position="1"/>
        <end position="31"/>
    </location>
</feature>
<evidence type="ECO:0000313" key="2">
    <source>
        <dbReference type="EMBL" id="KAF3543457.1"/>
    </source>
</evidence>
<comment type="caution">
    <text evidence="2">The sequence shown here is derived from an EMBL/GenBank/DDBJ whole genome shotgun (WGS) entry which is preliminary data.</text>
</comment>
<organism evidence="2 3">
    <name type="scientific">Brassica cretica</name>
    <name type="common">Mustard</name>
    <dbReference type="NCBI Taxonomy" id="69181"/>
    <lineage>
        <taxon>Eukaryota</taxon>
        <taxon>Viridiplantae</taxon>
        <taxon>Streptophyta</taxon>
        <taxon>Embryophyta</taxon>
        <taxon>Tracheophyta</taxon>
        <taxon>Spermatophyta</taxon>
        <taxon>Magnoliopsida</taxon>
        <taxon>eudicotyledons</taxon>
        <taxon>Gunneridae</taxon>
        <taxon>Pentapetalae</taxon>
        <taxon>rosids</taxon>
        <taxon>malvids</taxon>
        <taxon>Brassicales</taxon>
        <taxon>Brassicaceae</taxon>
        <taxon>Brassiceae</taxon>
        <taxon>Brassica</taxon>
    </lineage>
</organism>
<reference evidence="2 3" key="1">
    <citation type="journal article" date="2020" name="BMC Genomics">
        <title>Intraspecific diversification of the crop wild relative Brassica cretica Lam. using demographic model selection.</title>
        <authorList>
            <person name="Kioukis A."/>
            <person name="Michalopoulou V.A."/>
            <person name="Briers L."/>
            <person name="Pirintsos S."/>
            <person name="Studholme D.J."/>
            <person name="Pavlidis P."/>
            <person name="Sarris P.F."/>
        </authorList>
    </citation>
    <scope>NUCLEOTIDE SEQUENCE [LARGE SCALE GENOMIC DNA]</scope>
    <source>
        <strain evidence="3">cv. PFS-1207/04</strain>
    </source>
</reference>
<evidence type="ECO:0000256" key="1">
    <source>
        <dbReference type="SAM" id="MobiDB-lite"/>
    </source>
</evidence>
<name>A0ABQ7BVV8_BRACR</name>
<feature type="compositionally biased region" description="Polar residues" evidence="1">
    <location>
        <begin position="1"/>
        <end position="10"/>
    </location>
</feature>
<sequence>MASSSPSMVSLVTGLASLPHPPSDPPDTSFKVALPSNPPDPLVLPDSLPDTLSFTGFLQVYDLWSTVSFPHKF</sequence>
<keyword evidence="3" id="KW-1185">Reference proteome</keyword>
<protein>
    <submittedName>
        <fullName evidence="2">Uncharacterized protein</fullName>
    </submittedName>
</protein>
<proteinExistence type="predicted"/>